<sequence length="1111" mass="123595">MDRKEPQVEVTWVPATPIKPVPLKPMPIYTPGEMNQMGYHASGAVACVEFSIGQEKLCRSDDGSYFASEGGKTCEHAASDAASSFSKLGFCEHLFAVEAESRNYSVIVGNNDGLNNPFFPSFILDNVQDPQEPYIACCSNRTQDAPFTLDNANKEENKQIASMQLNMEEKDPGGEERNSPASMLDSNVLPNSKELCDPVIEFAAISSPLKENNNQDKGSNLDTDHNKTPQPKQRRRKHRPKVIKEGKPKRTRKPVTPKPDQSKENPTVKRKYVRKNALTKMATPTEVIGELTKEMPESAKMSCRRSLNFDIGARYESSAGKKNTTDLNTSIMQPSNSYMSLAEDTQAPNTSSGRKSSVTEPEENSAVKKNMRRKVNSSSPTEVTGDMTRENVPQSAQMSYTGPVKFYVRARDQSHAIQENPIIIPGDEIGVVMHDINVGFAYDLNTAMKHASNSYMSLPEETQAANTSSRKKRSGTKPAENPTAKRKYVRKKGVKTYAPPMEVPGEFTKEEMSASAQTSCTGSINFDERPREKSYTIEENLSGQPGSEIGAVMQEMNVRTAYELNTSINQKINEDMTLPKDAQALSPSSKINLRGTKAKENLTGKRKNVRKKGLNLSPIPSTEMTGLTEAVILESNNMSWRRSLNSDMGTRDGRSVGRENLDLHIGNKNMVLEETKVCLAYSKDTWMPLPEGTQYPSTSISKYTPLGAKLDANSVENKNKEGQATTQDGNISTNQSSAIRSHMVGSKRKYTASFNHADDSNMNLIGSHYNGLSSYQASFCLQFPNIQKKRRTEKGKTSDTYITSVTATKEVQQTYPQEDALGHRHASSSSSWIYGTGYNTTGVPVTSGLTENFIDGTQTFNEFVSSLKRLAERSQTSTCGAGSPTKIRSCDTEPSYTTKHVRISGRETFEDAKGQQTCIGALIAQTPTSLTKKKRSRKKSALSSSAHSRTNGMLQHRNFTVGNYPMPVGKSSDVASKVLWKNMNYIDSLALQFWHLNINTEARDLALHEQNALVLYKQQNQKQNSLVRRDGAIIPFQIKKQHLRPKVDLDEETDRVWKLLLLDINSHGIDGTDEDKTKWWEEERNVFRGRADSFIARMHLVQGIIFDIIHL</sequence>
<dbReference type="Gramene" id="rna-AYBTSS11_LOCUS21879">
    <property type="protein sequence ID" value="CAJ1968741.1"/>
    <property type="gene ID" value="gene-AYBTSS11_LOCUS21879"/>
</dbReference>
<dbReference type="InterPro" id="IPR044811">
    <property type="entry name" value="DME/ROS1"/>
</dbReference>
<keyword evidence="3" id="KW-1185">Reference proteome</keyword>
<dbReference type="PANTHER" id="PTHR46213:SF26">
    <property type="entry name" value="HHH-GPD BASE EXCISION DNA REPAIR FAMILY PROTEIN"/>
    <property type="match status" value="1"/>
</dbReference>
<gene>
    <name evidence="2" type="ORF">AYBTSS11_LOCUS21879</name>
</gene>
<name>A0AA86SWC1_9FABA</name>
<feature type="region of interest" description="Disordered" evidence="1">
    <location>
        <begin position="207"/>
        <end position="273"/>
    </location>
</feature>
<protein>
    <submittedName>
        <fullName evidence="2">Uncharacterized protein</fullName>
    </submittedName>
</protein>
<feature type="compositionally biased region" description="Basic and acidic residues" evidence="1">
    <location>
        <begin position="169"/>
        <end position="178"/>
    </location>
</feature>
<proteinExistence type="predicted"/>
<feature type="region of interest" description="Disordered" evidence="1">
    <location>
        <begin position="459"/>
        <end position="490"/>
    </location>
</feature>
<dbReference type="GO" id="GO:0141166">
    <property type="term" value="P:chromosomal 5-methylcytosine DNA demethylation pathway"/>
    <property type="evidence" value="ECO:0007669"/>
    <property type="project" value="InterPro"/>
</dbReference>
<dbReference type="GO" id="GO:0035514">
    <property type="term" value="F:DNA demethylase activity"/>
    <property type="evidence" value="ECO:0007669"/>
    <property type="project" value="InterPro"/>
</dbReference>
<evidence type="ECO:0000313" key="2">
    <source>
        <dbReference type="EMBL" id="CAJ1968741.1"/>
    </source>
</evidence>
<feature type="compositionally biased region" description="Polar residues" evidence="1">
    <location>
        <begin position="947"/>
        <end position="957"/>
    </location>
</feature>
<feature type="compositionally biased region" description="Polar residues" evidence="1">
    <location>
        <begin position="346"/>
        <end position="359"/>
    </location>
</feature>
<dbReference type="EMBL" id="OY731404">
    <property type="protein sequence ID" value="CAJ1968741.1"/>
    <property type="molecule type" value="Genomic_DNA"/>
</dbReference>
<feature type="compositionally biased region" description="Basic residues" evidence="1">
    <location>
        <begin position="232"/>
        <end position="241"/>
    </location>
</feature>
<dbReference type="Proteomes" id="UP001189624">
    <property type="component" value="Chromosome 7"/>
</dbReference>
<feature type="compositionally biased region" description="Polar residues" evidence="1">
    <location>
        <begin position="209"/>
        <end position="221"/>
    </location>
</feature>
<feature type="region of interest" description="Disordered" evidence="1">
    <location>
        <begin position="342"/>
        <end position="387"/>
    </location>
</feature>
<evidence type="ECO:0000313" key="3">
    <source>
        <dbReference type="Proteomes" id="UP001189624"/>
    </source>
</evidence>
<organism evidence="2 3">
    <name type="scientific">Sphenostylis stenocarpa</name>
    <dbReference type="NCBI Taxonomy" id="92480"/>
    <lineage>
        <taxon>Eukaryota</taxon>
        <taxon>Viridiplantae</taxon>
        <taxon>Streptophyta</taxon>
        <taxon>Embryophyta</taxon>
        <taxon>Tracheophyta</taxon>
        <taxon>Spermatophyta</taxon>
        <taxon>Magnoliopsida</taxon>
        <taxon>eudicotyledons</taxon>
        <taxon>Gunneridae</taxon>
        <taxon>Pentapetalae</taxon>
        <taxon>rosids</taxon>
        <taxon>fabids</taxon>
        <taxon>Fabales</taxon>
        <taxon>Fabaceae</taxon>
        <taxon>Papilionoideae</taxon>
        <taxon>50 kb inversion clade</taxon>
        <taxon>NPAAA clade</taxon>
        <taxon>indigoferoid/millettioid clade</taxon>
        <taxon>Phaseoleae</taxon>
        <taxon>Sphenostylis</taxon>
    </lineage>
</organism>
<accession>A0AA86SWC1</accession>
<feature type="compositionally biased region" description="Basic residues" evidence="1">
    <location>
        <begin position="931"/>
        <end position="940"/>
    </location>
</feature>
<feature type="compositionally biased region" description="Polar residues" evidence="1">
    <location>
        <begin position="179"/>
        <end position="190"/>
    </location>
</feature>
<feature type="region of interest" description="Disordered" evidence="1">
    <location>
        <begin position="169"/>
        <end position="190"/>
    </location>
</feature>
<dbReference type="PANTHER" id="PTHR46213">
    <property type="entry name" value="TRANSCRIPTIONAL ACTIVATOR DEMETER"/>
    <property type="match status" value="1"/>
</dbReference>
<dbReference type="AlphaFoldDB" id="A0AA86SWC1"/>
<reference evidence="2" key="1">
    <citation type="submission" date="2023-10" db="EMBL/GenBank/DDBJ databases">
        <authorList>
            <person name="Domelevo Entfellner J.-B."/>
        </authorList>
    </citation>
    <scope>NUCLEOTIDE SEQUENCE</scope>
</reference>
<dbReference type="GO" id="GO:0019104">
    <property type="term" value="F:DNA N-glycosylase activity"/>
    <property type="evidence" value="ECO:0007669"/>
    <property type="project" value="InterPro"/>
</dbReference>
<evidence type="ECO:0000256" key="1">
    <source>
        <dbReference type="SAM" id="MobiDB-lite"/>
    </source>
</evidence>
<feature type="region of interest" description="Disordered" evidence="1">
    <location>
        <begin position="929"/>
        <end position="957"/>
    </location>
</feature>